<proteinExistence type="predicted"/>
<evidence type="ECO:0000313" key="1">
    <source>
        <dbReference type="EMBL" id="SBS71051.1"/>
    </source>
</evidence>
<reference evidence="1" key="1">
    <citation type="submission" date="2016-03" db="EMBL/GenBank/DDBJ databases">
        <authorList>
            <person name="Ploux O."/>
        </authorList>
    </citation>
    <scope>NUCLEOTIDE SEQUENCE</scope>
    <source>
        <strain evidence="1">UC10</strain>
    </source>
</reference>
<dbReference type="EMBL" id="FLQS01000002">
    <property type="protein sequence ID" value="SBS71051.1"/>
    <property type="molecule type" value="Genomic_DNA"/>
</dbReference>
<gene>
    <name evidence="1" type="ORF">MHPYR_100036</name>
</gene>
<dbReference type="AlphaFoldDB" id="A0A1Y5P4M2"/>
<accession>A0A1Y5P4M2</accession>
<name>A0A1Y5P4M2_9MYCO</name>
<organism evidence="1">
    <name type="scientific">uncultured Mycobacterium sp</name>
    <dbReference type="NCBI Taxonomy" id="171292"/>
    <lineage>
        <taxon>Bacteria</taxon>
        <taxon>Bacillati</taxon>
        <taxon>Actinomycetota</taxon>
        <taxon>Actinomycetes</taxon>
        <taxon>Mycobacteriales</taxon>
        <taxon>Mycobacteriaceae</taxon>
        <taxon>Mycobacterium</taxon>
        <taxon>environmental samples</taxon>
    </lineage>
</organism>
<protein>
    <submittedName>
        <fullName evidence="1">Uncharacterized protein</fullName>
    </submittedName>
</protein>
<sequence length="111" mass="12465">MSWRVSQRLTPRQQFPPDYRLPGVIFLGALSGAPFSVSRWYQLGTKPVKVTPDGSFSGARCLVSVHDYVSYPIDHHCVLTLRNPDVTGFGLGWFGTSSRTVRGSPRSRRKR</sequence>